<dbReference type="FunFam" id="6.10.250.3410:FF:000001">
    <property type="entry name" value="Protein DBF4 homolog A"/>
    <property type="match status" value="1"/>
</dbReference>
<evidence type="ECO:0000256" key="5">
    <source>
        <dbReference type="SAM" id="MobiDB-lite"/>
    </source>
</evidence>
<dbReference type="GO" id="GO:0003676">
    <property type="term" value="F:nucleic acid binding"/>
    <property type="evidence" value="ECO:0007669"/>
    <property type="project" value="InterPro"/>
</dbReference>
<proteinExistence type="predicted"/>
<organism evidence="7 8">
    <name type="scientific">Schizophyllum amplum</name>
    <dbReference type="NCBI Taxonomy" id="97359"/>
    <lineage>
        <taxon>Eukaryota</taxon>
        <taxon>Fungi</taxon>
        <taxon>Dikarya</taxon>
        <taxon>Basidiomycota</taxon>
        <taxon>Agaricomycotina</taxon>
        <taxon>Agaricomycetes</taxon>
        <taxon>Agaricomycetidae</taxon>
        <taxon>Agaricales</taxon>
        <taxon>Schizophyllaceae</taxon>
        <taxon>Schizophyllum</taxon>
    </lineage>
</organism>
<evidence type="ECO:0000256" key="2">
    <source>
        <dbReference type="ARBA" id="ARBA00022771"/>
    </source>
</evidence>
<dbReference type="Pfam" id="PF07535">
    <property type="entry name" value="zf-DBF"/>
    <property type="match status" value="1"/>
</dbReference>
<feature type="compositionally biased region" description="Acidic residues" evidence="5">
    <location>
        <begin position="363"/>
        <end position="372"/>
    </location>
</feature>
<comment type="caution">
    <text evidence="7">The sequence shown here is derived from an EMBL/GenBank/DDBJ whole genome shotgun (WGS) entry which is preliminary data.</text>
</comment>
<dbReference type="InterPro" id="IPR006572">
    <property type="entry name" value="Znf_DBF"/>
</dbReference>
<feature type="compositionally biased region" description="Basic and acidic residues" evidence="5">
    <location>
        <begin position="58"/>
        <end position="76"/>
    </location>
</feature>
<evidence type="ECO:0000256" key="4">
    <source>
        <dbReference type="PROSITE-ProRule" id="PRU00600"/>
    </source>
</evidence>
<dbReference type="AlphaFoldDB" id="A0A550CXY4"/>
<evidence type="ECO:0000313" key="7">
    <source>
        <dbReference type="EMBL" id="TRM69654.1"/>
    </source>
</evidence>
<evidence type="ECO:0000259" key="6">
    <source>
        <dbReference type="PROSITE" id="PS51265"/>
    </source>
</evidence>
<dbReference type="PANTHER" id="PTHR15375:SF26">
    <property type="entry name" value="PROTEIN CHIFFON"/>
    <property type="match status" value="1"/>
</dbReference>
<feature type="region of interest" description="Disordered" evidence="5">
    <location>
        <begin position="437"/>
        <end position="457"/>
    </location>
</feature>
<evidence type="ECO:0000313" key="8">
    <source>
        <dbReference type="Proteomes" id="UP000320762"/>
    </source>
</evidence>
<feature type="compositionally biased region" description="Polar residues" evidence="5">
    <location>
        <begin position="18"/>
        <end position="29"/>
    </location>
</feature>
<dbReference type="GO" id="GO:0010571">
    <property type="term" value="P:positive regulation of nuclear cell cycle DNA replication"/>
    <property type="evidence" value="ECO:0007669"/>
    <property type="project" value="TreeGrafter"/>
</dbReference>
<feature type="compositionally biased region" description="Basic and acidic residues" evidence="5">
    <location>
        <begin position="339"/>
        <end position="350"/>
    </location>
</feature>
<gene>
    <name evidence="7" type="ORF">BD626DRAFT_533238</name>
</gene>
<dbReference type="PROSITE" id="PS51265">
    <property type="entry name" value="ZF_DBF4"/>
    <property type="match status" value="1"/>
</dbReference>
<evidence type="ECO:0000256" key="3">
    <source>
        <dbReference type="ARBA" id="ARBA00022833"/>
    </source>
</evidence>
<keyword evidence="2 4" id="KW-0863">Zinc-finger</keyword>
<keyword evidence="3" id="KW-0862">Zinc</keyword>
<protein>
    <submittedName>
        <fullName evidence="7">Dfp1/Him1, central region-domain-containing protein</fullName>
    </submittedName>
</protein>
<reference evidence="7 8" key="1">
    <citation type="journal article" date="2019" name="New Phytol.">
        <title>Comparative genomics reveals unique wood-decay strategies and fruiting body development in the Schizophyllaceae.</title>
        <authorList>
            <person name="Almasi E."/>
            <person name="Sahu N."/>
            <person name="Krizsan K."/>
            <person name="Balint B."/>
            <person name="Kovacs G.M."/>
            <person name="Kiss B."/>
            <person name="Cseklye J."/>
            <person name="Drula E."/>
            <person name="Henrissat B."/>
            <person name="Nagy I."/>
            <person name="Chovatia M."/>
            <person name="Adam C."/>
            <person name="LaButti K."/>
            <person name="Lipzen A."/>
            <person name="Riley R."/>
            <person name="Grigoriev I.V."/>
            <person name="Nagy L.G."/>
        </authorList>
    </citation>
    <scope>NUCLEOTIDE SEQUENCE [LARGE SCALE GENOMIC DNA]</scope>
    <source>
        <strain evidence="7 8">NL-1724</strain>
    </source>
</reference>
<keyword evidence="8" id="KW-1185">Reference proteome</keyword>
<evidence type="ECO:0000256" key="1">
    <source>
        <dbReference type="ARBA" id="ARBA00022723"/>
    </source>
</evidence>
<keyword evidence="1" id="KW-0479">Metal-binding</keyword>
<feature type="region of interest" description="Disordered" evidence="5">
    <location>
        <begin position="337"/>
        <end position="372"/>
    </location>
</feature>
<dbReference type="Proteomes" id="UP000320762">
    <property type="component" value="Unassembled WGS sequence"/>
</dbReference>
<dbReference type="InterPro" id="IPR051590">
    <property type="entry name" value="Replication_Regulatory_Kinase"/>
</dbReference>
<sequence length="569" mass="65513">MAALNRRPLLARPHPQIAQLQPPSRTASAASCKRPPSPGLGSAPVKRLKTTSSVPQLDKPKQSVDPDRERRRTVRHEEWQRKWRNHVPTCRFYFDERVGSDSTALAHSKLRELRGDILDFYDLQEMTHLITTKDRADAANALVQREEYKENGALKMLKRLPKPFKTNDDVVLRALRFKKKSQVRVWSIEKLEHWLGDILDGASSQSVDVPAPRPERDLALLLRNERIHGTSERDPTQKRNDYKYFSKNSHFVLVEDIREELATVIAHEYVMPKSKTVPPWPVAHCDHRARGPFTAYDDREKRRHQKAMQEEEEEREGALYTQYRLLKAQRHVWAQNDANRPDRRAGDLRRTVSLSNMRRREEEELEDEDATTVDLDDSQYQAYPHGSGYMASGQYMAASGNSMSITSAAGTTTSMSNAVRNLSLPASLQGRIDKEIVTSRKPGGSAQIGDMGPPDRMPVLRKSKSTNTMRQVKRAEGMKPGYCEACRRKFEHFEDHITTRGHRKFAENPNNYVALDDVLSRVKRHTLQDVDEERRLWEARRPERLRQATLRRRAATRTVSEATIDLSEY</sequence>
<dbReference type="Gene3D" id="6.10.250.3410">
    <property type="entry name" value="DBF zinc finger"/>
    <property type="match status" value="1"/>
</dbReference>
<dbReference type="EMBL" id="VDMD01000001">
    <property type="protein sequence ID" value="TRM69654.1"/>
    <property type="molecule type" value="Genomic_DNA"/>
</dbReference>
<feature type="domain" description="DBF4-type" evidence="6">
    <location>
        <begin position="476"/>
        <end position="525"/>
    </location>
</feature>
<feature type="region of interest" description="Disordered" evidence="5">
    <location>
        <begin position="1"/>
        <end position="76"/>
    </location>
</feature>
<name>A0A550CXY4_9AGAR</name>
<dbReference type="OrthoDB" id="21380at2759"/>
<accession>A0A550CXY4</accession>
<dbReference type="InterPro" id="IPR038545">
    <property type="entry name" value="Znf_DBF_sf"/>
</dbReference>
<dbReference type="GO" id="GO:0008270">
    <property type="term" value="F:zinc ion binding"/>
    <property type="evidence" value="ECO:0007669"/>
    <property type="project" value="UniProtKB-KW"/>
</dbReference>
<dbReference type="GO" id="GO:0043539">
    <property type="term" value="F:protein serine/threonine kinase activator activity"/>
    <property type="evidence" value="ECO:0007669"/>
    <property type="project" value="TreeGrafter"/>
</dbReference>
<dbReference type="SMART" id="SM00586">
    <property type="entry name" value="ZnF_DBF"/>
    <property type="match status" value="1"/>
</dbReference>
<dbReference type="Pfam" id="PF08630">
    <property type="entry name" value="Dfp1_Him1_M"/>
    <property type="match status" value="1"/>
</dbReference>
<dbReference type="GO" id="GO:1901987">
    <property type="term" value="P:regulation of cell cycle phase transition"/>
    <property type="evidence" value="ECO:0007669"/>
    <property type="project" value="TreeGrafter"/>
</dbReference>
<dbReference type="PANTHER" id="PTHR15375">
    <property type="entry name" value="ACTIVATOR OF S-PHASE KINASE-RELATED"/>
    <property type="match status" value="1"/>
</dbReference>
<dbReference type="InterPro" id="IPR013939">
    <property type="entry name" value="Regulatory_Dfp1/Him1"/>
</dbReference>
<dbReference type="STRING" id="97359.A0A550CXY4"/>
<dbReference type="GO" id="GO:0031431">
    <property type="term" value="C:Dbf4-dependent protein kinase complex"/>
    <property type="evidence" value="ECO:0007669"/>
    <property type="project" value="TreeGrafter"/>
</dbReference>